<dbReference type="RefSeq" id="WP_375526991.1">
    <property type="nucleotide sequence ID" value="NZ_JBHILM010000024.1"/>
</dbReference>
<dbReference type="Gene3D" id="3.40.50.300">
    <property type="entry name" value="P-loop containing nucleotide triphosphate hydrolases"/>
    <property type="match status" value="1"/>
</dbReference>
<accession>A0ABV5BC21</accession>
<name>A0ABV5BC21_9BACL</name>
<protein>
    <submittedName>
        <fullName evidence="1">AAA family ATPase</fullName>
    </submittedName>
</protein>
<dbReference type="Pfam" id="PF13671">
    <property type="entry name" value="AAA_33"/>
    <property type="match status" value="1"/>
</dbReference>
<comment type="caution">
    <text evidence="1">The sequence shown here is derived from an EMBL/GenBank/DDBJ whole genome shotgun (WGS) entry which is preliminary data.</text>
</comment>
<dbReference type="PANTHER" id="PTHR12083:SF9">
    <property type="entry name" value="BIFUNCTIONAL POLYNUCLEOTIDE PHOSPHATASE_KINASE"/>
    <property type="match status" value="1"/>
</dbReference>
<evidence type="ECO:0000313" key="2">
    <source>
        <dbReference type="Proteomes" id="UP001580407"/>
    </source>
</evidence>
<dbReference type="PIRSF" id="PIRSF037081">
    <property type="entry name" value="P-loop_All4644_prd"/>
    <property type="match status" value="1"/>
</dbReference>
<organism evidence="1 2">
    <name type="scientific">Paenibacillus terreus</name>
    <dbReference type="NCBI Taxonomy" id="1387834"/>
    <lineage>
        <taxon>Bacteria</taxon>
        <taxon>Bacillati</taxon>
        <taxon>Bacillota</taxon>
        <taxon>Bacilli</taxon>
        <taxon>Bacillales</taxon>
        <taxon>Paenibacillaceae</taxon>
        <taxon>Paenibacillus</taxon>
    </lineage>
</organism>
<dbReference type="EMBL" id="JBHILM010000024">
    <property type="protein sequence ID" value="MFB5683252.1"/>
    <property type="molecule type" value="Genomic_DNA"/>
</dbReference>
<dbReference type="InterPro" id="IPR027417">
    <property type="entry name" value="P-loop_NTPase"/>
</dbReference>
<gene>
    <name evidence="1" type="ORF">ACE3NQ_20225</name>
</gene>
<sequence>MECIIFVGIQAAGKSTFYKEKFFQTHMRINLDMLRTRNREKIYLEASCIAKQPFVVDNTNPTAEDRRKYIELAQKYHFKVVGYYFEPDYELSHARNEKREGKEKVREVGILSTLKKLERPSYAEGFDELYIVKSTDGEFTVKEMEG</sequence>
<dbReference type="PANTHER" id="PTHR12083">
    <property type="entry name" value="BIFUNCTIONAL POLYNUCLEOTIDE PHOSPHATASE/KINASE"/>
    <property type="match status" value="1"/>
</dbReference>
<evidence type="ECO:0000313" key="1">
    <source>
        <dbReference type="EMBL" id="MFB5683252.1"/>
    </source>
</evidence>
<dbReference type="SUPFAM" id="SSF52540">
    <property type="entry name" value="P-loop containing nucleoside triphosphate hydrolases"/>
    <property type="match status" value="1"/>
</dbReference>
<dbReference type="InterPro" id="IPR017101">
    <property type="entry name" value="P-loop_ATP/GTP-bd_All4644_prd"/>
</dbReference>
<reference evidence="1 2" key="1">
    <citation type="submission" date="2024-09" db="EMBL/GenBank/DDBJ databases">
        <authorList>
            <person name="Ruan L."/>
        </authorList>
    </citation>
    <scope>NUCLEOTIDE SEQUENCE [LARGE SCALE GENOMIC DNA]</scope>
    <source>
        <strain evidence="1 2">D33</strain>
    </source>
</reference>
<proteinExistence type="predicted"/>
<keyword evidence="2" id="KW-1185">Reference proteome</keyword>
<dbReference type="Proteomes" id="UP001580407">
    <property type="component" value="Unassembled WGS sequence"/>
</dbReference>